<evidence type="ECO:0000259" key="2">
    <source>
        <dbReference type="Pfam" id="PF01471"/>
    </source>
</evidence>
<keyword evidence="5" id="KW-1185">Reference proteome</keyword>
<dbReference type="Pfam" id="PF01471">
    <property type="entry name" value="PG_binding_1"/>
    <property type="match status" value="1"/>
</dbReference>
<dbReference type="EMBL" id="VHLH01000025">
    <property type="protein sequence ID" value="TPW26941.1"/>
    <property type="molecule type" value="Genomic_DNA"/>
</dbReference>
<sequence length="416" mass="45261">MIARPATLLALVCFGLALLAAPAGAVSRSSVERQFQSWLADDLYPEASRRGISAATFRNAFQGISLDWNLAGLVPPGTAPPKHRRQTQAEFRSPGAYFSQRRLATLAARGRSEAKRWSQTIARIEARYGVPGRFLLAIWGRETAFGAVSIPNSAIRVLATKAFMSTRKDLFRGELLDALRIVQRGEATPSMMKGSAAGAMGQPQFMPSSYLKYAVDFDGNGHADIWTSVPDTLASIANFLNENGWQSGRDWGFEVRIPAGVSCAQEGPDRARSLAQWKGEGIRRVAGRTFDPTQLGRSAMMLVPAGTEGPEFLVTGNFYVIKKYNNSDLYALFIGNLADRIAYGSGNFVGDWGDVGHMLRSDVATMQRALQAKGYDVGGADGLPGFKTRRSIGEWQAKGGLNPTCFPSPELSRRLR</sequence>
<proteinExistence type="predicted"/>
<dbReference type="SUPFAM" id="SSF47090">
    <property type="entry name" value="PGBD-like"/>
    <property type="match status" value="1"/>
</dbReference>
<evidence type="ECO:0000313" key="4">
    <source>
        <dbReference type="EMBL" id="TPW26941.1"/>
    </source>
</evidence>
<dbReference type="CDD" id="cd13399">
    <property type="entry name" value="Slt35-like"/>
    <property type="match status" value="1"/>
</dbReference>
<evidence type="ECO:0000259" key="3">
    <source>
        <dbReference type="Pfam" id="PF13406"/>
    </source>
</evidence>
<evidence type="ECO:0000256" key="1">
    <source>
        <dbReference type="SAM" id="SignalP"/>
    </source>
</evidence>
<dbReference type="InterPro" id="IPR031304">
    <property type="entry name" value="SLT_2"/>
</dbReference>
<comment type="caution">
    <text evidence="4">The sequence shown here is derived from an EMBL/GenBank/DDBJ whole genome shotgun (WGS) entry which is preliminary data.</text>
</comment>
<dbReference type="PANTHER" id="PTHR30163">
    <property type="entry name" value="MEMBRANE-BOUND LYTIC MUREIN TRANSGLYCOSYLASE B"/>
    <property type="match status" value="1"/>
</dbReference>
<feature type="signal peptide" evidence="1">
    <location>
        <begin position="1"/>
        <end position="25"/>
    </location>
</feature>
<keyword evidence="1" id="KW-0732">Signal</keyword>
<dbReference type="InterPro" id="IPR002477">
    <property type="entry name" value="Peptidoglycan-bd-like"/>
</dbReference>
<dbReference type="InterPro" id="IPR011970">
    <property type="entry name" value="MltB_2"/>
</dbReference>
<dbReference type="InterPro" id="IPR043426">
    <property type="entry name" value="MltB-like"/>
</dbReference>
<dbReference type="PANTHER" id="PTHR30163:SF8">
    <property type="entry name" value="LYTIC MUREIN TRANSGLYCOSYLASE"/>
    <property type="match status" value="1"/>
</dbReference>
<gene>
    <name evidence="4" type="ORF">FJU11_13320</name>
</gene>
<feature type="chain" id="PRO_5021329188" evidence="1">
    <location>
        <begin position="26"/>
        <end position="416"/>
    </location>
</feature>
<dbReference type="RefSeq" id="WP_141167557.1">
    <property type="nucleotide sequence ID" value="NZ_VHLH01000025.1"/>
</dbReference>
<organism evidence="4 5">
    <name type="scientific">Pararhizobium mangrovi</name>
    <dbReference type="NCBI Taxonomy" id="2590452"/>
    <lineage>
        <taxon>Bacteria</taxon>
        <taxon>Pseudomonadati</taxon>
        <taxon>Pseudomonadota</taxon>
        <taxon>Alphaproteobacteria</taxon>
        <taxon>Hyphomicrobiales</taxon>
        <taxon>Rhizobiaceae</taxon>
        <taxon>Rhizobium/Agrobacterium group</taxon>
        <taxon>Pararhizobium</taxon>
    </lineage>
</organism>
<dbReference type="GO" id="GO:0009253">
    <property type="term" value="P:peptidoglycan catabolic process"/>
    <property type="evidence" value="ECO:0007669"/>
    <property type="project" value="TreeGrafter"/>
</dbReference>
<name>A0A506U141_9HYPH</name>
<dbReference type="Pfam" id="PF13406">
    <property type="entry name" value="SLT_2"/>
    <property type="match status" value="1"/>
</dbReference>
<feature type="domain" description="Transglycosylase SLT" evidence="3">
    <location>
        <begin position="35"/>
        <end position="339"/>
    </location>
</feature>
<dbReference type="OrthoDB" id="9808544at2"/>
<dbReference type="Gene3D" id="1.10.8.350">
    <property type="entry name" value="Bacterial muramidase"/>
    <property type="match status" value="1"/>
</dbReference>
<feature type="domain" description="Peptidoglycan binding-like" evidence="2">
    <location>
        <begin position="361"/>
        <end position="405"/>
    </location>
</feature>
<dbReference type="Gene3D" id="1.10.101.10">
    <property type="entry name" value="PGBD-like superfamily/PGBD"/>
    <property type="match status" value="1"/>
</dbReference>
<accession>A0A506U141</accession>
<protein>
    <submittedName>
        <fullName evidence="4">Lytic murein transglycosylase</fullName>
    </submittedName>
</protein>
<dbReference type="Gene3D" id="1.10.530.10">
    <property type="match status" value="1"/>
</dbReference>
<dbReference type="Proteomes" id="UP000320314">
    <property type="component" value="Unassembled WGS sequence"/>
</dbReference>
<evidence type="ECO:0000313" key="5">
    <source>
        <dbReference type="Proteomes" id="UP000320314"/>
    </source>
</evidence>
<dbReference type="InterPro" id="IPR036366">
    <property type="entry name" value="PGBDSf"/>
</dbReference>
<dbReference type="InterPro" id="IPR023346">
    <property type="entry name" value="Lysozyme-like_dom_sf"/>
</dbReference>
<dbReference type="SUPFAM" id="SSF53955">
    <property type="entry name" value="Lysozyme-like"/>
    <property type="match status" value="1"/>
</dbReference>
<dbReference type="GO" id="GO:0008933">
    <property type="term" value="F:peptidoglycan lytic transglycosylase activity"/>
    <property type="evidence" value="ECO:0007669"/>
    <property type="project" value="TreeGrafter"/>
</dbReference>
<dbReference type="NCBIfam" id="TIGR02283">
    <property type="entry name" value="MltB_2"/>
    <property type="match status" value="1"/>
</dbReference>
<dbReference type="AlphaFoldDB" id="A0A506U141"/>
<reference evidence="4 5" key="1">
    <citation type="submission" date="2019-06" db="EMBL/GenBank/DDBJ databases">
        <authorList>
            <person name="Li M."/>
        </authorList>
    </citation>
    <scope>NUCLEOTIDE SEQUENCE [LARGE SCALE GENOMIC DNA]</scope>
    <source>
        <strain evidence="4 5">BGMRC6574</strain>
    </source>
</reference>
<dbReference type="InterPro" id="IPR036365">
    <property type="entry name" value="PGBD-like_sf"/>
</dbReference>